<dbReference type="PANTHER" id="PTHR38733">
    <property type="entry name" value="PROTEIN MCRC"/>
    <property type="match status" value="1"/>
</dbReference>
<accession>A0A369I049</accession>
<dbReference type="GO" id="GO:0004519">
    <property type="term" value="F:endonuclease activity"/>
    <property type="evidence" value="ECO:0007669"/>
    <property type="project" value="UniProtKB-KW"/>
</dbReference>
<dbReference type="Pfam" id="PF10117">
    <property type="entry name" value="McrBC"/>
    <property type="match status" value="1"/>
</dbReference>
<keyword evidence="2" id="KW-1185">Reference proteome</keyword>
<keyword evidence="1" id="KW-0540">Nuclease</keyword>
<gene>
    <name evidence="1" type="ORF">DVG78_24890</name>
</gene>
<dbReference type="RefSeq" id="WP_114463730.1">
    <property type="nucleotide sequence ID" value="NZ_QPIW01000030.1"/>
</dbReference>
<dbReference type="Proteomes" id="UP000253141">
    <property type="component" value="Unassembled WGS sequence"/>
</dbReference>
<reference evidence="1 2" key="1">
    <citation type="submission" date="2018-07" db="EMBL/GenBank/DDBJ databases">
        <title>Genome analysis of Runella aurantiaca.</title>
        <authorList>
            <person name="Yang X."/>
        </authorList>
    </citation>
    <scope>NUCLEOTIDE SEQUENCE [LARGE SCALE GENOMIC DNA]</scope>
    <source>
        <strain evidence="1 2">YX9</strain>
    </source>
</reference>
<proteinExistence type="predicted"/>
<sequence length="457" mass="53546">MRTTDNNGGKSIDKFDSLNIADLSAIANRNLLDLQNENPDLFVFPHSFGKYQDHVENPHIFSLDNENLTTYNLMGFIGRNSTQLTISSRFAKDENNDYFLHYMLQKVFSINLLKFDQTPNKENIWDFLLYLFPYYLKKAYSQGIYKAYKKEEYNDTNVKGSIDVKRHILRNIPFTGKIAYTTREHSYNNNLTQLIRHTIEHIRTHPYGGGVLTGDSELRDIVSKFIFVTNKTYNGNSRQKVITANLKPVTHPYFIEYSALQKICLKILRHEKITFGKEKDKVYGLLFDGAWLWEEYLNTILKENFIHPENKTGKHRHYLFENNIQSIFPDFISKLEPKSVGDAKYIPLDRQQSYSENSEKATSIYYKTIAYMYRFNSKNGFLIFPRQDTSFFETYRIKETDGTLKKIGLAIPQTTENFKDYIKTMNFNEEELRQHLMTNKTPNSQQQFGVMAGDVVN</sequence>
<dbReference type="AlphaFoldDB" id="A0A369I049"/>
<dbReference type="PANTHER" id="PTHR38733:SF1">
    <property type="entry name" value="TYPE IV METHYL-DIRECTED RESTRICTION ENZYME ECOKMCRBC"/>
    <property type="match status" value="1"/>
</dbReference>
<dbReference type="EMBL" id="QPIW01000030">
    <property type="protein sequence ID" value="RDB03139.1"/>
    <property type="molecule type" value="Genomic_DNA"/>
</dbReference>
<protein>
    <submittedName>
        <fullName evidence="1">Restriction endonuclease</fullName>
    </submittedName>
</protein>
<evidence type="ECO:0000313" key="2">
    <source>
        <dbReference type="Proteomes" id="UP000253141"/>
    </source>
</evidence>
<keyword evidence="1" id="KW-0378">Hydrolase</keyword>
<name>A0A369I049_9BACT</name>
<evidence type="ECO:0000313" key="1">
    <source>
        <dbReference type="EMBL" id="RDB03139.1"/>
    </source>
</evidence>
<organism evidence="1 2">
    <name type="scientific">Runella aurantiaca</name>
    <dbReference type="NCBI Taxonomy" id="2282308"/>
    <lineage>
        <taxon>Bacteria</taxon>
        <taxon>Pseudomonadati</taxon>
        <taxon>Bacteroidota</taxon>
        <taxon>Cytophagia</taxon>
        <taxon>Cytophagales</taxon>
        <taxon>Spirosomataceae</taxon>
        <taxon>Runella</taxon>
    </lineage>
</organism>
<dbReference type="InterPro" id="IPR019292">
    <property type="entry name" value="McrC"/>
</dbReference>
<comment type="caution">
    <text evidence="1">The sequence shown here is derived from an EMBL/GenBank/DDBJ whole genome shotgun (WGS) entry which is preliminary data.</text>
</comment>
<keyword evidence="1" id="KW-0255">Endonuclease</keyword>
<dbReference type="OrthoDB" id="307209at2"/>